<organism evidence="4 5">
    <name type="scientific">Cryobacterium tepidiphilum</name>
    <dbReference type="NCBI Taxonomy" id="2486026"/>
    <lineage>
        <taxon>Bacteria</taxon>
        <taxon>Bacillati</taxon>
        <taxon>Actinomycetota</taxon>
        <taxon>Actinomycetes</taxon>
        <taxon>Micrococcales</taxon>
        <taxon>Microbacteriaceae</taxon>
        <taxon>Cryobacterium</taxon>
    </lineage>
</organism>
<sequence length="279" mass="29921">MVVNGVAEGDPEGEERSIRVRAEQLSPRIGELAHNLDLIERAIVAAVADGVQLLVLPELSTSGYYLRDKAEALSVALSADDPVLDRWASLLPADAVVVVGFCENAAGVLYNSAVVVDAGGVIAVYRKTHLWDAEQNLFVPGPDRPPVVETGLGRLGVLICYDLEFPEMPRSLALRGADILVVPTNWPLVPRPDGERPPEVVQAMAASRSSAIPIVCCDRSGSERGNVWTQGTSIIADGWPVGSTDAQGRVDATIAIPRSRTRIGPLNDVLSDRRPDLYF</sequence>
<dbReference type="Gene3D" id="3.60.110.10">
    <property type="entry name" value="Carbon-nitrogen hydrolase"/>
    <property type="match status" value="1"/>
</dbReference>
<dbReference type="InterPro" id="IPR036526">
    <property type="entry name" value="C-N_Hydrolase_sf"/>
</dbReference>
<accession>A0A3M8LN12</accession>
<dbReference type="PROSITE" id="PS50263">
    <property type="entry name" value="CN_HYDROLASE"/>
    <property type="match status" value="1"/>
</dbReference>
<dbReference type="AlphaFoldDB" id="A0A3M8LN12"/>
<evidence type="ECO:0000259" key="3">
    <source>
        <dbReference type="PROSITE" id="PS50263"/>
    </source>
</evidence>
<evidence type="ECO:0000313" key="4">
    <source>
        <dbReference type="EMBL" id="RNE66771.1"/>
    </source>
</evidence>
<protein>
    <submittedName>
        <fullName evidence="4">Hydrolase</fullName>
    </submittedName>
</protein>
<evidence type="ECO:0000256" key="1">
    <source>
        <dbReference type="ARBA" id="ARBA00010613"/>
    </source>
</evidence>
<dbReference type="InterPro" id="IPR001110">
    <property type="entry name" value="UPF0012_CS"/>
</dbReference>
<proteinExistence type="inferred from homology"/>
<evidence type="ECO:0000256" key="2">
    <source>
        <dbReference type="ARBA" id="ARBA00022801"/>
    </source>
</evidence>
<dbReference type="PANTHER" id="PTHR43674:SF2">
    <property type="entry name" value="BETA-UREIDOPROPIONASE"/>
    <property type="match status" value="1"/>
</dbReference>
<dbReference type="InterPro" id="IPR003010">
    <property type="entry name" value="C-N_Hydrolase"/>
</dbReference>
<dbReference type="GO" id="GO:0033388">
    <property type="term" value="P:putrescine biosynthetic process from arginine"/>
    <property type="evidence" value="ECO:0007669"/>
    <property type="project" value="TreeGrafter"/>
</dbReference>
<keyword evidence="5" id="KW-1185">Reference proteome</keyword>
<dbReference type="GO" id="GO:0050126">
    <property type="term" value="F:N-carbamoylputrescine amidase activity"/>
    <property type="evidence" value="ECO:0007669"/>
    <property type="project" value="TreeGrafter"/>
</dbReference>
<evidence type="ECO:0000313" key="5">
    <source>
        <dbReference type="Proteomes" id="UP000279859"/>
    </source>
</evidence>
<comment type="caution">
    <text evidence="4">The sequence shown here is derived from an EMBL/GenBank/DDBJ whole genome shotgun (WGS) entry which is preliminary data.</text>
</comment>
<dbReference type="PANTHER" id="PTHR43674">
    <property type="entry name" value="NITRILASE C965.09-RELATED"/>
    <property type="match status" value="1"/>
</dbReference>
<dbReference type="RefSeq" id="WP_123044811.1">
    <property type="nucleotide sequence ID" value="NZ_RDSR01000003.1"/>
</dbReference>
<dbReference type="OrthoDB" id="9811121at2"/>
<dbReference type="SUPFAM" id="SSF56317">
    <property type="entry name" value="Carbon-nitrogen hydrolase"/>
    <property type="match status" value="1"/>
</dbReference>
<dbReference type="Proteomes" id="UP000279859">
    <property type="component" value="Unassembled WGS sequence"/>
</dbReference>
<feature type="domain" description="CN hydrolase" evidence="3">
    <location>
        <begin position="18"/>
        <end position="277"/>
    </location>
</feature>
<gene>
    <name evidence="4" type="ORF">EEJ31_03045</name>
</gene>
<dbReference type="PROSITE" id="PS01227">
    <property type="entry name" value="UPF0012"/>
    <property type="match status" value="1"/>
</dbReference>
<dbReference type="EMBL" id="RDSR01000003">
    <property type="protein sequence ID" value="RNE66771.1"/>
    <property type="molecule type" value="Genomic_DNA"/>
</dbReference>
<dbReference type="InterPro" id="IPR050345">
    <property type="entry name" value="Aliph_Amidase/BUP"/>
</dbReference>
<reference evidence="4 5" key="1">
    <citation type="submission" date="2018-11" db="EMBL/GenBank/DDBJ databases">
        <title>Cryobacterium sp. nov., isolated from rhizosphere soil of lettuce.</title>
        <authorList>
            <person name="Wang Y."/>
        </authorList>
    </citation>
    <scope>NUCLEOTIDE SEQUENCE [LARGE SCALE GENOMIC DNA]</scope>
    <source>
        <strain evidence="4 5">NEAU-85</strain>
    </source>
</reference>
<name>A0A3M8LN12_9MICO</name>
<keyword evidence="2 4" id="KW-0378">Hydrolase</keyword>
<comment type="similarity">
    <text evidence="1">Belongs to the carbon-nitrogen hydrolase superfamily. NIT1/NIT2 family.</text>
</comment>
<dbReference type="Pfam" id="PF00795">
    <property type="entry name" value="CN_hydrolase"/>
    <property type="match status" value="1"/>
</dbReference>